<organism evidence="2 3">
    <name type="scientific">Fibroporia radiculosa</name>
    <dbReference type="NCBI Taxonomy" id="599839"/>
    <lineage>
        <taxon>Eukaryota</taxon>
        <taxon>Fungi</taxon>
        <taxon>Dikarya</taxon>
        <taxon>Basidiomycota</taxon>
        <taxon>Agaricomycotina</taxon>
        <taxon>Agaricomycetes</taxon>
        <taxon>Polyporales</taxon>
        <taxon>Fibroporiaceae</taxon>
        <taxon>Fibroporia</taxon>
    </lineage>
</organism>
<feature type="transmembrane region" description="Helical" evidence="1">
    <location>
        <begin position="16"/>
        <end position="38"/>
    </location>
</feature>
<keyword evidence="1" id="KW-0472">Membrane</keyword>
<evidence type="ECO:0000313" key="3">
    <source>
        <dbReference type="Proteomes" id="UP000006352"/>
    </source>
</evidence>
<dbReference type="RefSeq" id="XP_012184015.1">
    <property type="nucleotide sequence ID" value="XM_012328625.1"/>
</dbReference>
<dbReference type="HOGENOM" id="CLU_2960760_0_0_1"/>
<dbReference type="InParanoid" id="J4HZV2"/>
<dbReference type="EMBL" id="HE797165">
    <property type="protein sequence ID" value="CCM04732.1"/>
    <property type="molecule type" value="Genomic_DNA"/>
</dbReference>
<dbReference type="AlphaFoldDB" id="J4HZV2"/>
<gene>
    <name evidence="2" type="ORF">FIBRA_06920</name>
</gene>
<reference evidence="2 3" key="1">
    <citation type="journal article" date="2012" name="Appl. Environ. Microbiol.">
        <title>Short-read sequencing for genomic analysis of the brown rot fungus Fibroporia radiculosa.</title>
        <authorList>
            <person name="Tang J.D."/>
            <person name="Perkins A.D."/>
            <person name="Sonstegard T.S."/>
            <person name="Schroeder S.G."/>
            <person name="Burgess S.C."/>
            <person name="Diehl S.V."/>
        </authorList>
    </citation>
    <scope>NUCLEOTIDE SEQUENCE [LARGE SCALE GENOMIC DNA]</scope>
    <source>
        <strain evidence="2 3">TFFH 294</strain>
    </source>
</reference>
<evidence type="ECO:0000313" key="2">
    <source>
        <dbReference type="EMBL" id="CCM04732.1"/>
    </source>
</evidence>
<dbReference type="GeneID" id="24099643"/>
<protein>
    <submittedName>
        <fullName evidence="2">Uncharacterized protein</fullName>
    </submittedName>
</protein>
<sequence length="59" mass="6711">MPIYAALFWMTDARNAIGYLKIPGVGAITMCLVSGLICDDHLLRDLMTEDQEFNWLTVY</sequence>
<proteinExistence type="predicted"/>
<dbReference type="Proteomes" id="UP000006352">
    <property type="component" value="Unassembled WGS sequence"/>
</dbReference>
<keyword evidence="1" id="KW-0812">Transmembrane</keyword>
<keyword evidence="1" id="KW-1133">Transmembrane helix</keyword>
<keyword evidence="3" id="KW-1185">Reference proteome</keyword>
<name>J4HZV2_9APHY</name>
<accession>J4HZV2</accession>
<evidence type="ECO:0000256" key="1">
    <source>
        <dbReference type="SAM" id="Phobius"/>
    </source>
</evidence>